<evidence type="ECO:0000313" key="2">
    <source>
        <dbReference type="EMBL" id="KAJ7785143.1"/>
    </source>
</evidence>
<feature type="coiled-coil region" evidence="1">
    <location>
        <begin position="950"/>
        <end position="1013"/>
    </location>
</feature>
<sequence length="1324" mass="144107">MSDVYLVRPDWTAVPGAALQASSFMSDIAGTDPISTATTYEDYVDIPESPPLHPPPTGFILTGTVDLFGMDSLRADFYSHHVPLLPIKDATAIPIYQMAVLREDLRISSLLPSFAGTTFDVIALKNATFTLLKNKLMNRKRQIGFNFDADIVFDESYGQVHDVLVRFLGVPDPRLHLHCGLGTGQDWHRPLWISSFVLEGVFPTIHASPWNGVVFTRIGARLIGFHVLRYSEDGSMKTAKEFGYSVFGKMHLTVPGSSTPLDLDFDISEVSGMVSLTATLDFDWEHAFGIKQLTLQQVEFSVDFDLDEPFDSLAFDVSAVVALGQSGVMLSGSYFAQGDYALVASFENLSFGGLNNLFEHLHGETLSSPDIDIHIGFATLFISKESGLRLEVHDLRIGEHTACDGVVEIGSNGVVPCASIDSGVLALGEVHISKAFAEVKFGRQEKGTKTSVMLGGELQWLDFKFDVGVHIYRAAGSERGLEYTIHGKFANVGTGEGLRFVDLVPELAGTFMEKLTLDGAAIIIASRDDPEFGALSKVRCPIHQGIQVCAVLGEIDTVNSIMRSKSTALTLSATRSKKTGFEIYILLPSPTTLNLGRGITTDPIKLQVQLGGAPKLKLIAGANIPVEHRAEPLHFMFEFVLDELGASATGHLSAMGGWNNPYGISENLTIGPDLAFRISIIYETFVVSGLPSALGFVGGLQLGKVSGQLAFEVDEIPSRALSVYSFPYFSTVHMSPGELLSAKVNSLELSDVITFAGSLIGVKFPAVRIRHTAEIPGLSFGPSLRTSSILNSSRVKIFGITGEVNVTIGSEGVKANGDVDNFKLGPLTVSGYKSEKANFNLELTPAKQSGFIDGMITIFGTEVQAHCDIQLRPEFKFEFYFDLNFVDLFEFTVTAGPVQHPTEESPGVSDTDYHLTAEFHQKIRGHIATQINKMFDDLARQEERDRHTTAARLAEDRKIWQANVDKAQAELDAAHAAWVAKSEATNRTFAQTVDDQKVKVAELQQKLDNAAATLKTDVANTQMKLSASNAERATGMHNDEAALEATRAEWHAKIGEAHRKLDDATREMHGRFGDVERDIDEAHQKVDSLQWDIDNISRRIDECENADFWDLGMKAELPGLGIEIAAIWAAKAVADGALDIAKAVIEADDFITCKGVMEAGIDEVGRAGDLAISESDIFGLPNGLAPAQTGFFGLGLGFGCRSKPKPGRSACKPVCRLGKPVCSLSRETGLGVFLVPVGLISQSECMDYVHVIVFIHPLKAEAFSQLEFPVYWIQFFCAPNTNMSGAVPYYHVDISLCCLQAISAEETGTEQRPYCSSKLFLSHL</sequence>
<dbReference type="EMBL" id="JARJLG010000001">
    <property type="protein sequence ID" value="KAJ7785143.1"/>
    <property type="molecule type" value="Genomic_DNA"/>
</dbReference>
<reference evidence="2" key="1">
    <citation type="submission" date="2023-03" db="EMBL/GenBank/DDBJ databases">
        <title>Massive genome expansion in bonnet fungi (Mycena s.s.) driven by repeated elements and novel gene families across ecological guilds.</title>
        <authorList>
            <consortium name="Lawrence Berkeley National Laboratory"/>
            <person name="Harder C.B."/>
            <person name="Miyauchi S."/>
            <person name="Viragh M."/>
            <person name="Kuo A."/>
            <person name="Thoen E."/>
            <person name="Andreopoulos B."/>
            <person name="Lu D."/>
            <person name="Skrede I."/>
            <person name="Drula E."/>
            <person name="Henrissat B."/>
            <person name="Morin E."/>
            <person name="Kohler A."/>
            <person name="Barry K."/>
            <person name="LaButti K."/>
            <person name="Morin E."/>
            <person name="Salamov A."/>
            <person name="Lipzen A."/>
            <person name="Mereny Z."/>
            <person name="Hegedus B."/>
            <person name="Baldrian P."/>
            <person name="Stursova M."/>
            <person name="Weitz H."/>
            <person name="Taylor A."/>
            <person name="Grigoriev I.V."/>
            <person name="Nagy L.G."/>
            <person name="Martin F."/>
            <person name="Kauserud H."/>
        </authorList>
    </citation>
    <scope>NUCLEOTIDE SEQUENCE</scope>
    <source>
        <strain evidence="2">CBHHK188m</strain>
    </source>
</reference>
<proteinExistence type="predicted"/>
<organism evidence="2 3">
    <name type="scientific">Mycena maculata</name>
    <dbReference type="NCBI Taxonomy" id="230809"/>
    <lineage>
        <taxon>Eukaryota</taxon>
        <taxon>Fungi</taxon>
        <taxon>Dikarya</taxon>
        <taxon>Basidiomycota</taxon>
        <taxon>Agaricomycotina</taxon>
        <taxon>Agaricomycetes</taxon>
        <taxon>Agaricomycetidae</taxon>
        <taxon>Agaricales</taxon>
        <taxon>Marasmiineae</taxon>
        <taxon>Mycenaceae</taxon>
        <taxon>Mycena</taxon>
    </lineage>
</organism>
<evidence type="ECO:0000313" key="3">
    <source>
        <dbReference type="Proteomes" id="UP001215280"/>
    </source>
</evidence>
<name>A0AAD7KKB1_9AGAR</name>
<protein>
    <submittedName>
        <fullName evidence="2">Uncharacterized protein</fullName>
    </submittedName>
</protein>
<keyword evidence="1" id="KW-0175">Coiled coil</keyword>
<evidence type="ECO:0000256" key="1">
    <source>
        <dbReference type="SAM" id="Coils"/>
    </source>
</evidence>
<keyword evidence="3" id="KW-1185">Reference proteome</keyword>
<feature type="coiled-coil region" evidence="1">
    <location>
        <begin position="1079"/>
        <end position="1106"/>
    </location>
</feature>
<comment type="caution">
    <text evidence="2">The sequence shown here is derived from an EMBL/GenBank/DDBJ whole genome shotgun (WGS) entry which is preliminary data.</text>
</comment>
<gene>
    <name evidence="2" type="ORF">DFH07DRAFT_934976</name>
</gene>
<accession>A0AAD7KKB1</accession>
<dbReference type="Proteomes" id="UP001215280">
    <property type="component" value="Unassembled WGS sequence"/>
</dbReference>